<accession>A0A2V3IUM2</accession>
<evidence type="ECO:0000313" key="2">
    <source>
        <dbReference type="Proteomes" id="UP000247409"/>
    </source>
</evidence>
<dbReference type="Proteomes" id="UP000247409">
    <property type="component" value="Unassembled WGS sequence"/>
</dbReference>
<sequence length="130" mass="15321">MGRWKNWDAKENCVLARAWIAMSEYPIASTEQTRKVFQYIIRRRFIEKGPEQQLVAEGKYGYRIVAIIKQHFSEMSTDVQKFFISLGIVRACNPTRFGEEEVASMAVSIPIEHTNRMNYDYKNFENDTWV</sequence>
<name>A0A2V3IUM2_9FLOR</name>
<keyword evidence="2" id="KW-1185">Reference proteome</keyword>
<dbReference type="AlphaFoldDB" id="A0A2V3IUM2"/>
<reference evidence="1 2" key="1">
    <citation type="journal article" date="2018" name="Mol. Biol. Evol.">
        <title>Analysis of the draft genome of the red seaweed Gracilariopsis chorda provides insights into genome size evolution in Rhodophyta.</title>
        <authorList>
            <person name="Lee J."/>
            <person name="Yang E.C."/>
            <person name="Graf L."/>
            <person name="Yang J.H."/>
            <person name="Qiu H."/>
            <person name="Zel Zion U."/>
            <person name="Chan C.X."/>
            <person name="Stephens T.G."/>
            <person name="Weber A.P.M."/>
            <person name="Boo G.H."/>
            <person name="Boo S.M."/>
            <person name="Kim K.M."/>
            <person name="Shin Y."/>
            <person name="Jung M."/>
            <person name="Lee S.J."/>
            <person name="Yim H.S."/>
            <person name="Lee J.H."/>
            <person name="Bhattacharya D."/>
            <person name="Yoon H.S."/>
        </authorList>
    </citation>
    <scope>NUCLEOTIDE SEQUENCE [LARGE SCALE GENOMIC DNA]</scope>
    <source>
        <strain evidence="1 2">SKKU-2015</strain>
        <tissue evidence="1">Whole body</tissue>
    </source>
</reference>
<evidence type="ECO:0000313" key="1">
    <source>
        <dbReference type="EMBL" id="PXF45805.1"/>
    </source>
</evidence>
<dbReference type="EMBL" id="NBIV01000052">
    <property type="protein sequence ID" value="PXF45805.1"/>
    <property type="molecule type" value="Genomic_DNA"/>
</dbReference>
<gene>
    <name evidence="1" type="ORF">BWQ96_04417</name>
</gene>
<proteinExistence type="predicted"/>
<organism evidence="1 2">
    <name type="scientific">Gracilariopsis chorda</name>
    <dbReference type="NCBI Taxonomy" id="448386"/>
    <lineage>
        <taxon>Eukaryota</taxon>
        <taxon>Rhodophyta</taxon>
        <taxon>Florideophyceae</taxon>
        <taxon>Rhodymeniophycidae</taxon>
        <taxon>Gracilariales</taxon>
        <taxon>Gracilariaceae</taxon>
        <taxon>Gracilariopsis</taxon>
    </lineage>
</organism>
<comment type="caution">
    <text evidence="1">The sequence shown here is derived from an EMBL/GenBank/DDBJ whole genome shotgun (WGS) entry which is preliminary data.</text>
</comment>
<protein>
    <submittedName>
        <fullName evidence="1">Uncharacterized protein</fullName>
    </submittedName>
</protein>
<dbReference type="OrthoDB" id="1571022at2759"/>